<dbReference type="InterPro" id="IPR029063">
    <property type="entry name" value="SAM-dependent_MTases_sf"/>
</dbReference>
<name>O54260_STRNO</name>
<protein>
    <submittedName>
        <fullName evidence="5">SnogX</fullName>
    </submittedName>
</protein>
<keyword evidence="3" id="KW-0949">S-adenosyl-L-methionine</keyword>
<dbReference type="GO" id="GO:0032259">
    <property type="term" value="P:methylation"/>
    <property type="evidence" value="ECO:0007669"/>
    <property type="project" value="UniProtKB-KW"/>
</dbReference>
<reference evidence="5" key="1">
    <citation type="journal article" date="1996" name="Microbiology">
        <title>Production of hybrid anthracycline antibiotics by heterologous expression of Streptomyces nogalater nogalamycin biosynthesis genes.</title>
        <authorList>
            <person name="Ylihonko K."/>
            <person name="Hakala J."/>
            <person name="Kunnari T."/>
            <person name="Mantsala P."/>
        </authorList>
    </citation>
    <scope>NUCLEOTIDE SEQUENCE</scope>
    <source>
        <strain evidence="5">ATCC 27451</strain>
    </source>
</reference>
<dbReference type="GO" id="GO:0008168">
    <property type="term" value="F:methyltransferase activity"/>
    <property type="evidence" value="ECO:0007669"/>
    <property type="project" value="UniProtKB-KW"/>
</dbReference>
<evidence type="ECO:0000313" key="5">
    <source>
        <dbReference type="EMBL" id="CAA12020.1"/>
    </source>
</evidence>
<proteinExistence type="predicted"/>
<dbReference type="Gene3D" id="3.40.50.150">
    <property type="entry name" value="Vaccinia Virus protein VP39"/>
    <property type="match status" value="1"/>
</dbReference>
<sequence length="245" mass="27113">MTRVYGTELTQIYELVHEGRGKDYGAEAEEITRRIRARLPGARTLLDVACGTGAHLRAFATRFEEVEGVELSEAMCAVARRRLPGVALHRADMRDFRLGRTFHAVTCMFGSIGYARTPQELTATLRCFAAHLAPGGVAAVDPWWFPETYLDGYVSGDTMTVDGRTVSRVSHSTREGTASVMRVHYLVADAALGVRHFSESHRISLFSREQYEEAFSRAGFAVEYVPRLHAGRGLFLGVRKSGRAG</sequence>
<feature type="domain" description="Methyltransferase" evidence="4">
    <location>
        <begin position="46"/>
        <end position="136"/>
    </location>
</feature>
<reference evidence="5" key="3">
    <citation type="journal article" date="1997" name="Mol. Gen. Genet.">
        <title>Characterization of Streptomyces nogalater genes encoding enzymes involved in glycosylation steps in nogalamycin biosynthesis.</title>
        <authorList>
            <person name="Torkkell S."/>
            <person name="Ylihonko K."/>
            <person name="Hakala J."/>
            <person name="Skurnik M."/>
            <person name="Mantsala P."/>
        </authorList>
    </citation>
    <scope>NUCLEOTIDE SEQUENCE</scope>
    <source>
        <strain evidence="5">ATCC 27451</strain>
    </source>
</reference>
<reference evidence="5" key="2">
    <citation type="journal article" date="1996" name="Mol. Gen. Genet.">
        <title>A gene cluster involved in nogalamycin biosynthesis from Streptomyces nogalater: sequence analysis and complementation of early-block mutations in the anthracycline pathway.</title>
        <authorList>
            <person name="Ylihonko K."/>
            <person name="Tuikkanen J."/>
            <person name="Jussila S."/>
            <person name="Cong L."/>
            <person name="Mantsala P."/>
        </authorList>
    </citation>
    <scope>NUCLEOTIDE SEQUENCE</scope>
    <source>
        <strain evidence="5">ATCC 27451</strain>
    </source>
</reference>
<accession>Q54498</accession>
<evidence type="ECO:0000259" key="4">
    <source>
        <dbReference type="Pfam" id="PF13649"/>
    </source>
</evidence>
<organism evidence="5">
    <name type="scientific">Streptomyces nogalater</name>
    <dbReference type="NCBI Taxonomy" id="38314"/>
    <lineage>
        <taxon>Bacteria</taxon>
        <taxon>Bacillati</taxon>
        <taxon>Actinomycetota</taxon>
        <taxon>Actinomycetes</taxon>
        <taxon>Kitasatosporales</taxon>
        <taxon>Streptomycetaceae</taxon>
        <taxon>Streptomyces</taxon>
    </lineage>
</organism>
<dbReference type="AlphaFoldDB" id="O54260"/>
<dbReference type="Gene3D" id="2.20.130.10">
    <property type="entry name" value="CAC2371-like domains"/>
    <property type="match status" value="1"/>
</dbReference>
<dbReference type="InterPro" id="IPR041698">
    <property type="entry name" value="Methyltransf_25"/>
</dbReference>
<dbReference type="SUPFAM" id="SSF53335">
    <property type="entry name" value="S-adenosyl-L-methionine-dependent methyltransferases"/>
    <property type="match status" value="1"/>
</dbReference>
<dbReference type="PIR" id="T46679">
    <property type="entry name" value="T46679"/>
</dbReference>
<evidence type="ECO:0000256" key="2">
    <source>
        <dbReference type="ARBA" id="ARBA00022679"/>
    </source>
</evidence>
<dbReference type="CDD" id="cd02440">
    <property type="entry name" value="AdoMet_MTases"/>
    <property type="match status" value="1"/>
</dbReference>
<evidence type="ECO:0000256" key="3">
    <source>
        <dbReference type="ARBA" id="ARBA00022691"/>
    </source>
</evidence>
<dbReference type="PANTHER" id="PTHR43464">
    <property type="entry name" value="METHYLTRANSFERASE"/>
    <property type="match status" value="1"/>
</dbReference>
<gene>
    <name evidence="5" type="primary">snogX</name>
</gene>
<dbReference type="EMBL" id="AJ224512">
    <property type="protein sequence ID" value="CAA12020.1"/>
    <property type="molecule type" value="Genomic_DNA"/>
</dbReference>
<keyword evidence="2" id="KW-0808">Transferase</keyword>
<accession>O54260</accession>
<keyword evidence="1 5" id="KW-0489">Methyltransferase</keyword>
<dbReference type="PANTHER" id="PTHR43464:SF19">
    <property type="entry name" value="UBIQUINONE BIOSYNTHESIS O-METHYLTRANSFERASE, MITOCHONDRIAL"/>
    <property type="match status" value="1"/>
</dbReference>
<dbReference type="Pfam" id="PF13649">
    <property type="entry name" value="Methyltransf_25"/>
    <property type="match status" value="1"/>
</dbReference>
<evidence type="ECO:0000256" key="1">
    <source>
        <dbReference type="ARBA" id="ARBA00022603"/>
    </source>
</evidence>
<reference evidence="5" key="4">
    <citation type="submission" date="1999-10" db="EMBL/GenBank/DDBJ databases">
        <authorList>
            <person name="Ylihonko K.P.J."/>
        </authorList>
    </citation>
    <scope>NUCLEOTIDE SEQUENCE</scope>
    <source>
        <strain evidence="5">ATCC 27451</strain>
    </source>
</reference>